<evidence type="ECO:0000259" key="14">
    <source>
        <dbReference type="Pfam" id="PF07715"/>
    </source>
</evidence>
<dbReference type="Proteomes" id="UP000662888">
    <property type="component" value="Chromosome"/>
</dbReference>
<organism evidence="15 16">
    <name type="scientific">Massilia antarctica</name>
    <dbReference type="NCBI Taxonomy" id="2765360"/>
    <lineage>
        <taxon>Bacteria</taxon>
        <taxon>Pseudomonadati</taxon>
        <taxon>Pseudomonadota</taxon>
        <taxon>Betaproteobacteria</taxon>
        <taxon>Burkholderiales</taxon>
        <taxon>Oxalobacteraceae</taxon>
        <taxon>Telluria group</taxon>
        <taxon>Massilia</taxon>
    </lineage>
</organism>
<protein>
    <submittedName>
        <fullName evidence="15">TonB-dependent receptor</fullName>
    </submittedName>
</protein>
<evidence type="ECO:0000256" key="4">
    <source>
        <dbReference type="ARBA" id="ARBA00022452"/>
    </source>
</evidence>
<keyword evidence="16" id="KW-1185">Reference proteome</keyword>
<evidence type="ECO:0000256" key="1">
    <source>
        <dbReference type="ARBA" id="ARBA00004571"/>
    </source>
</evidence>
<keyword evidence="12" id="KW-0732">Signal</keyword>
<evidence type="ECO:0000256" key="5">
    <source>
        <dbReference type="ARBA" id="ARBA00022692"/>
    </source>
</evidence>
<dbReference type="InterPro" id="IPR037066">
    <property type="entry name" value="Plug_dom_sf"/>
</dbReference>
<dbReference type="InterPro" id="IPR036942">
    <property type="entry name" value="Beta-barrel_TonB_sf"/>
</dbReference>
<feature type="domain" description="TonB-dependent receptor plug" evidence="14">
    <location>
        <begin position="47"/>
        <end position="155"/>
    </location>
</feature>
<evidence type="ECO:0000256" key="12">
    <source>
        <dbReference type="SAM" id="SignalP"/>
    </source>
</evidence>
<dbReference type="CDD" id="cd01347">
    <property type="entry name" value="ligand_gated_channel"/>
    <property type="match status" value="1"/>
</dbReference>
<dbReference type="PANTHER" id="PTHR30069">
    <property type="entry name" value="TONB-DEPENDENT OUTER MEMBRANE RECEPTOR"/>
    <property type="match status" value="1"/>
</dbReference>
<evidence type="ECO:0000256" key="11">
    <source>
        <dbReference type="RuleBase" id="RU003357"/>
    </source>
</evidence>
<keyword evidence="5 10" id="KW-0812">Transmembrane</keyword>
<evidence type="ECO:0000256" key="10">
    <source>
        <dbReference type="PROSITE-ProRule" id="PRU01360"/>
    </source>
</evidence>
<dbReference type="SUPFAM" id="SSF56935">
    <property type="entry name" value="Porins"/>
    <property type="match status" value="1"/>
</dbReference>
<keyword evidence="9 10" id="KW-0998">Cell outer membrane</keyword>
<dbReference type="PROSITE" id="PS52016">
    <property type="entry name" value="TONB_DEPENDENT_REC_3"/>
    <property type="match status" value="1"/>
</dbReference>
<comment type="similarity">
    <text evidence="2 10 11">Belongs to the TonB-dependent receptor family.</text>
</comment>
<evidence type="ECO:0000256" key="7">
    <source>
        <dbReference type="ARBA" id="ARBA00023136"/>
    </source>
</evidence>
<keyword evidence="6 11" id="KW-0798">TonB box</keyword>
<dbReference type="EMBL" id="CP065053">
    <property type="protein sequence ID" value="QPI52234.1"/>
    <property type="molecule type" value="Genomic_DNA"/>
</dbReference>
<comment type="subcellular location">
    <subcellularLocation>
        <location evidence="1 10">Cell outer membrane</location>
        <topology evidence="1 10">Multi-pass membrane protein</topology>
    </subcellularLocation>
</comment>
<sequence length="704" mass="75389">MKLRPFRLNHIATLFALGTAGMAAAADAPLADVVVISGSRVEHGSFDLPAAIDVLDTARIRDGQLRVNASESLSAVPGLVAQNRQNYAQDLQISSRGFGARSAFGVRGVRLIADGIPATMPDGQGQAATFNLDMAERIEVLRGPFSAIYGNHSGGTVQLFTRDGQGRPSIEGSVIGGGKGTRKVDVNAQGAANGIGYVIDTSRFDTDGYRAHSAATRDQSFAKLTLAPTSTSKLTLSASALSQDDTQDPLGVTWATYQRDPRAGETDATDTQTPKRTIADRYDTRKSIDHKQIGAAFEQRLGDDKVRAMVYGGNRQVIQYQAFSKFVQTPASQSGGVVDFDRDFYGADINWLKVRSVAGGKLSTTIGIDYGRSTDERQGYENFIGNQFGLQGKLRRDESNTVSSVDPYAQAEWQGGDWVLTAGLRHSRMKVSVDDRFITNGNDSGSVSYRHTTPVLGALVKISPAINVYASAARGFETPTLNELFYSGAGAGFNFALKPATSTHVEAGVKAYLGSNTRINAALFHVKTSDELVVDISGGGRTSYRNASETLRKGAEVSLDSNFGAGFSGRLAMTALNATYEQGFGNVTAGSRLPGVPKANLFGELAWKSNDDGFGAALETIASSKVYADDANADIAAPGYAIWNARFQAKQSLGGWRLKQFVRLNNLSDRRYVGSVIVGDANKRFYEAAPQRNWLAGVSAQYVF</sequence>
<keyword evidence="3 10" id="KW-0813">Transport</keyword>
<evidence type="ECO:0000313" key="16">
    <source>
        <dbReference type="Proteomes" id="UP000662888"/>
    </source>
</evidence>
<evidence type="ECO:0000256" key="9">
    <source>
        <dbReference type="ARBA" id="ARBA00023237"/>
    </source>
</evidence>
<feature type="chain" id="PRO_5045039196" evidence="12">
    <location>
        <begin position="26"/>
        <end position="704"/>
    </location>
</feature>
<dbReference type="Pfam" id="PF00593">
    <property type="entry name" value="TonB_dep_Rec_b-barrel"/>
    <property type="match status" value="1"/>
</dbReference>
<keyword evidence="8 15" id="KW-0675">Receptor</keyword>
<keyword evidence="7 10" id="KW-0472">Membrane</keyword>
<name>A0AA49AA87_9BURK</name>
<dbReference type="PANTHER" id="PTHR30069:SF28">
    <property type="entry name" value="TONB-DEPENDENT RECEPTOR YNCD-RELATED"/>
    <property type="match status" value="1"/>
</dbReference>
<dbReference type="Pfam" id="PF07715">
    <property type="entry name" value="Plug"/>
    <property type="match status" value="1"/>
</dbReference>
<evidence type="ECO:0000256" key="2">
    <source>
        <dbReference type="ARBA" id="ARBA00009810"/>
    </source>
</evidence>
<evidence type="ECO:0000256" key="6">
    <source>
        <dbReference type="ARBA" id="ARBA00023077"/>
    </source>
</evidence>
<evidence type="ECO:0000256" key="8">
    <source>
        <dbReference type="ARBA" id="ARBA00023170"/>
    </source>
</evidence>
<accession>A0AA49AA87</accession>
<feature type="domain" description="TonB-dependent receptor-like beta-barrel" evidence="13">
    <location>
        <begin position="241"/>
        <end position="667"/>
    </location>
</feature>
<evidence type="ECO:0000259" key="13">
    <source>
        <dbReference type="Pfam" id="PF00593"/>
    </source>
</evidence>
<dbReference type="InterPro" id="IPR012910">
    <property type="entry name" value="Plug_dom"/>
</dbReference>
<reference evidence="15 16" key="1">
    <citation type="submission" date="2020-11" db="EMBL/GenBank/DDBJ databases">
        <authorList>
            <person name="Sun Q."/>
        </authorList>
    </citation>
    <scope>NUCLEOTIDE SEQUENCE [LARGE SCALE GENOMIC DNA]</scope>
    <source>
        <strain evidence="15 16">P8398</strain>
    </source>
</reference>
<proteinExistence type="inferred from homology"/>
<dbReference type="InterPro" id="IPR039426">
    <property type="entry name" value="TonB-dep_rcpt-like"/>
</dbReference>
<keyword evidence="4 10" id="KW-1134">Transmembrane beta strand</keyword>
<dbReference type="RefSeq" id="WP_206091716.1">
    <property type="nucleotide sequence ID" value="NZ_CP065053.1"/>
</dbReference>
<evidence type="ECO:0000313" key="15">
    <source>
        <dbReference type="EMBL" id="QPI52234.1"/>
    </source>
</evidence>
<feature type="signal peptide" evidence="12">
    <location>
        <begin position="1"/>
        <end position="25"/>
    </location>
</feature>
<dbReference type="Gene3D" id="2.170.130.10">
    <property type="entry name" value="TonB-dependent receptor, plug domain"/>
    <property type="match status" value="1"/>
</dbReference>
<gene>
    <name evidence="15" type="ORF">IV454_12535</name>
</gene>
<dbReference type="InterPro" id="IPR000531">
    <property type="entry name" value="Beta-barrel_TonB"/>
</dbReference>
<dbReference type="Gene3D" id="2.40.170.20">
    <property type="entry name" value="TonB-dependent receptor, beta-barrel domain"/>
    <property type="match status" value="1"/>
</dbReference>
<evidence type="ECO:0000256" key="3">
    <source>
        <dbReference type="ARBA" id="ARBA00022448"/>
    </source>
</evidence>